<keyword evidence="1" id="KW-0812">Transmembrane</keyword>
<dbReference type="Pfam" id="PF02517">
    <property type="entry name" value="Rce1-like"/>
    <property type="match status" value="1"/>
</dbReference>
<keyword evidence="1" id="KW-1133">Transmembrane helix</keyword>
<comment type="caution">
    <text evidence="3">The sequence shown here is derived from an EMBL/GenBank/DDBJ whole genome shotgun (WGS) entry which is preliminary data.</text>
</comment>
<evidence type="ECO:0000313" key="3">
    <source>
        <dbReference type="EMBL" id="NYE71692.1"/>
    </source>
</evidence>
<dbReference type="GO" id="GO:0004175">
    <property type="term" value="F:endopeptidase activity"/>
    <property type="evidence" value="ECO:0007669"/>
    <property type="project" value="UniProtKB-ARBA"/>
</dbReference>
<name>A0A7Y9I7L2_9ACTN</name>
<dbReference type="AlphaFoldDB" id="A0A7Y9I7L2"/>
<evidence type="ECO:0000259" key="2">
    <source>
        <dbReference type="Pfam" id="PF02517"/>
    </source>
</evidence>
<proteinExistence type="predicted"/>
<evidence type="ECO:0000256" key="1">
    <source>
        <dbReference type="SAM" id="Phobius"/>
    </source>
</evidence>
<accession>A0A7Y9I7L2</accession>
<keyword evidence="1" id="KW-0472">Membrane</keyword>
<organism evidence="3 4">
    <name type="scientific">Microlunatus parietis</name>
    <dbReference type="NCBI Taxonomy" id="682979"/>
    <lineage>
        <taxon>Bacteria</taxon>
        <taxon>Bacillati</taxon>
        <taxon>Actinomycetota</taxon>
        <taxon>Actinomycetes</taxon>
        <taxon>Propionibacteriales</taxon>
        <taxon>Propionibacteriaceae</taxon>
        <taxon>Microlunatus</taxon>
    </lineage>
</organism>
<feature type="domain" description="CAAX prenyl protease 2/Lysostaphin resistance protein A-like" evidence="2">
    <location>
        <begin position="134"/>
        <end position="218"/>
    </location>
</feature>
<feature type="transmembrane region" description="Helical" evidence="1">
    <location>
        <begin position="133"/>
        <end position="153"/>
    </location>
</feature>
<keyword evidence="4" id="KW-1185">Reference proteome</keyword>
<evidence type="ECO:0000313" key="4">
    <source>
        <dbReference type="Proteomes" id="UP000569914"/>
    </source>
</evidence>
<gene>
    <name evidence="3" type="ORF">BKA15_003021</name>
</gene>
<feature type="transmembrane region" description="Helical" evidence="1">
    <location>
        <begin position="173"/>
        <end position="195"/>
    </location>
</feature>
<feature type="transmembrane region" description="Helical" evidence="1">
    <location>
        <begin position="59"/>
        <end position="80"/>
    </location>
</feature>
<dbReference type="InterPro" id="IPR003675">
    <property type="entry name" value="Rce1/LyrA-like_dom"/>
</dbReference>
<feature type="transmembrane region" description="Helical" evidence="1">
    <location>
        <begin position="92"/>
        <end position="113"/>
    </location>
</feature>
<feature type="transmembrane region" description="Helical" evidence="1">
    <location>
        <begin position="28"/>
        <end position="47"/>
    </location>
</feature>
<dbReference type="RefSeq" id="WP_179752021.1">
    <property type="nucleotide sequence ID" value="NZ_JACCBU010000001.1"/>
</dbReference>
<reference evidence="3 4" key="1">
    <citation type="submission" date="2020-07" db="EMBL/GenBank/DDBJ databases">
        <title>Sequencing the genomes of 1000 actinobacteria strains.</title>
        <authorList>
            <person name="Klenk H.-P."/>
        </authorList>
    </citation>
    <scope>NUCLEOTIDE SEQUENCE [LARGE SCALE GENOMIC DNA]</scope>
    <source>
        <strain evidence="3 4">DSM 22083</strain>
    </source>
</reference>
<feature type="transmembrane region" description="Helical" evidence="1">
    <location>
        <begin position="207"/>
        <end position="225"/>
    </location>
</feature>
<dbReference type="Proteomes" id="UP000569914">
    <property type="component" value="Unassembled WGS sequence"/>
</dbReference>
<protein>
    <recommendedName>
        <fullName evidence="2">CAAX prenyl protease 2/Lysostaphin resistance protein A-like domain-containing protein</fullName>
    </recommendedName>
</protein>
<dbReference type="EMBL" id="JACCBU010000001">
    <property type="protein sequence ID" value="NYE71692.1"/>
    <property type="molecule type" value="Genomic_DNA"/>
</dbReference>
<dbReference type="GO" id="GO:0080120">
    <property type="term" value="P:CAAX-box protein maturation"/>
    <property type="evidence" value="ECO:0007669"/>
    <property type="project" value="UniProtKB-ARBA"/>
</dbReference>
<sequence>MDERSGLRVPVTGASGPARRPLFLRRPFLARIVVLAVLVAGAGLLHLSFASPQGSGRFYGLTLALAAVWLIGGLLVPVDLWPVPRRSRARTFLAPILIGLLLAVIFVLGALLVDRLPLFDDALSGVFGYADRGLLPLVLVITVVNGAGEEVFFRGALWRLTRPRHRYAVTAALNVLVTIPTGNPLLIFAAAVLALVTGRLRQVTGGVLAPILTHVTWAVAMLLAVPPLTS</sequence>